<evidence type="ECO:0000256" key="4">
    <source>
        <dbReference type="ARBA" id="ARBA00022723"/>
    </source>
</evidence>
<evidence type="ECO:0000256" key="3">
    <source>
        <dbReference type="ARBA" id="ARBA00022722"/>
    </source>
</evidence>
<dbReference type="Gene3D" id="3.60.10.10">
    <property type="entry name" value="Endonuclease/exonuclease/phosphatase"/>
    <property type="match status" value="1"/>
</dbReference>
<dbReference type="InterPro" id="IPR005135">
    <property type="entry name" value="Endo/exonuclease/phosphatase"/>
</dbReference>
<dbReference type="AlphaFoldDB" id="A0A9X2YFJ4"/>
<keyword evidence="7" id="KW-0460">Magnesium</keyword>
<dbReference type="EMBL" id="CP092427">
    <property type="protein sequence ID" value="ULP37761.1"/>
    <property type="molecule type" value="Genomic_DNA"/>
</dbReference>
<comment type="cofactor">
    <cofactor evidence="2">
        <name>Mg(2+)</name>
        <dbReference type="ChEBI" id="CHEBI:18420"/>
    </cofactor>
</comment>
<evidence type="ECO:0000256" key="8">
    <source>
        <dbReference type="ARBA" id="ARBA00023204"/>
    </source>
</evidence>
<dbReference type="Proteomes" id="UP001055159">
    <property type="component" value="Chromosome"/>
</dbReference>
<dbReference type="RefSeq" id="WP_070356599.1">
    <property type="nucleotide sequence ID" value="NZ_CP092427.2"/>
</dbReference>
<feature type="domain" description="Endonuclease/exonuclease/phosphatase" evidence="9">
    <location>
        <begin position="40"/>
        <end position="267"/>
    </location>
</feature>
<keyword evidence="5" id="KW-0227">DNA damage</keyword>
<name>A0A9X2YFJ4_9MYCO</name>
<evidence type="ECO:0000313" key="10">
    <source>
        <dbReference type="EMBL" id="MCV7072358.1"/>
    </source>
</evidence>
<reference evidence="10" key="1">
    <citation type="submission" date="2020-07" db="EMBL/GenBank/DDBJ databases">
        <authorList>
            <person name="Pettersson B.M.F."/>
            <person name="Behra P.R.K."/>
            <person name="Ramesh M."/>
            <person name="Das S."/>
            <person name="Dasgupta S."/>
            <person name="Kirsebom L.A."/>
        </authorList>
    </citation>
    <scope>NUCLEOTIDE SEQUENCE</scope>
    <source>
        <strain evidence="10">DSM 45406</strain>
    </source>
</reference>
<proteinExistence type="predicted"/>
<protein>
    <submittedName>
        <fullName evidence="10">Endonuclease/exonuclease/phosphatase family protein</fullName>
    </submittedName>
</protein>
<dbReference type="Pfam" id="PF03372">
    <property type="entry name" value="Exo_endo_phos"/>
    <property type="match status" value="1"/>
</dbReference>
<keyword evidence="3" id="KW-0540">Nuclease</keyword>
<reference evidence="11" key="3">
    <citation type="submission" date="2022-08" db="EMBL/GenBank/DDBJ databases">
        <title>Whole genome sequencing of non-tuberculosis mycobacteria type-strains.</title>
        <authorList>
            <person name="Igarashi Y."/>
            <person name="Osugi A."/>
            <person name="Mitarai S."/>
        </authorList>
    </citation>
    <scope>NUCLEOTIDE SEQUENCE</scope>
    <source>
        <strain evidence="11">JCM 16372</strain>
    </source>
</reference>
<keyword evidence="10" id="KW-0255">Endonuclease</keyword>
<dbReference type="GO" id="GO:0003697">
    <property type="term" value="F:single-stranded DNA binding"/>
    <property type="evidence" value="ECO:0007669"/>
    <property type="project" value="TreeGrafter"/>
</dbReference>
<dbReference type="PANTHER" id="PTHR15822">
    <property type="entry name" value="TRAF AND TNF RECEPTOR-ASSOCIATED PROTEIN"/>
    <property type="match status" value="1"/>
</dbReference>
<dbReference type="Proteomes" id="UP001140272">
    <property type="component" value="Unassembled WGS sequence"/>
</dbReference>
<keyword evidence="6" id="KW-0378">Hydrolase</keyword>
<dbReference type="GO" id="GO:0006302">
    <property type="term" value="P:double-strand break repair"/>
    <property type="evidence" value="ECO:0007669"/>
    <property type="project" value="TreeGrafter"/>
</dbReference>
<dbReference type="InterPro" id="IPR051547">
    <property type="entry name" value="TDP2-like"/>
</dbReference>
<evidence type="ECO:0000313" key="12">
    <source>
        <dbReference type="Proteomes" id="UP001055159"/>
    </source>
</evidence>
<dbReference type="GO" id="GO:0070260">
    <property type="term" value="F:5'-tyrosyl-DNA phosphodiesterase activity"/>
    <property type="evidence" value="ECO:0007669"/>
    <property type="project" value="TreeGrafter"/>
</dbReference>
<evidence type="ECO:0000256" key="1">
    <source>
        <dbReference type="ARBA" id="ARBA00001936"/>
    </source>
</evidence>
<dbReference type="GO" id="GO:0046872">
    <property type="term" value="F:metal ion binding"/>
    <property type="evidence" value="ECO:0007669"/>
    <property type="project" value="UniProtKB-KW"/>
</dbReference>
<organism evidence="10 13">
    <name type="scientific">Mycolicibacterium rufum</name>
    <dbReference type="NCBI Taxonomy" id="318424"/>
    <lineage>
        <taxon>Bacteria</taxon>
        <taxon>Bacillati</taxon>
        <taxon>Actinomycetota</taxon>
        <taxon>Actinomycetes</taxon>
        <taxon>Mycobacteriales</taxon>
        <taxon>Mycobacteriaceae</taxon>
        <taxon>Mycolicibacterium</taxon>
    </lineage>
</organism>
<dbReference type="CDD" id="cd09080">
    <property type="entry name" value="TDP2"/>
    <property type="match status" value="1"/>
</dbReference>
<sequence length="298" mass="34739">MNLFRRRRITVPVGRYDAAADRWRDRDDDGSVTCQQLTVATFNIWFNELHREQRYHAIAELLFREAPDVMVFQEVTRSALEVFLAQPWIRESYRRAAVVGDGNYGMLMLSRLPVRRCTYTRLPSRLSRGYLAGEFTVNGRDLTIVSVHLESGKKASQLRARQMSRLWRAFGDDGDVVILGDFNMRDDESRAMDPRYRDVWPHLRPDDPGFTEDTSINHMRYDMKDKHRQVRFDRVLLKGAAWRAADIGLLGREPIAPSLPRIFPSDHFGVLCRLEAQPITITSHPAEDRRGRRRWPAR</sequence>
<keyword evidence="12" id="KW-1185">Reference proteome</keyword>
<dbReference type="GO" id="GO:0005737">
    <property type="term" value="C:cytoplasm"/>
    <property type="evidence" value="ECO:0007669"/>
    <property type="project" value="TreeGrafter"/>
</dbReference>
<accession>A0A9X2YFJ4</accession>
<dbReference type="PANTHER" id="PTHR15822:SF4">
    <property type="entry name" value="TYROSYL-DNA PHOSPHODIESTERASE 2"/>
    <property type="match status" value="1"/>
</dbReference>
<comment type="cofactor">
    <cofactor evidence="1">
        <name>Mn(2+)</name>
        <dbReference type="ChEBI" id="CHEBI:29035"/>
    </cofactor>
</comment>
<evidence type="ECO:0000256" key="6">
    <source>
        <dbReference type="ARBA" id="ARBA00022801"/>
    </source>
</evidence>
<evidence type="ECO:0000256" key="5">
    <source>
        <dbReference type="ARBA" id="ARBA00022763"/>
    </source>
</evidence>
<reference evidence="10" key="2">
    <citation type="journal article" date="2022" name="BMC Genomics">
        <title>Comparative genome analysis of mycobacteria focusing on tRNA and non-coding RNA.</title>
        <authorList>
            <person name="Behra P.R.K."/>
            <person name="Pettersson B.M.F."/>
            <person name="Ramesh M."/>
            <person name="Das S."/>
            <person name="Dasgupta S."/>
            <person name="Kirsebom L.A."/>
        </authorList>
    </citation>
    <scope>NUCLEOTIDE SEQUENCE</scope>
    <source>
        <strain evidence="10">DSM 45406</strain>
    </source>
</reference>
<evidence type="ECO:0000259" key="9">
    <source>
        <dbReference type="Pfam" id="PF03372"/>
    </source>
</evidence>
<keyword evidence="8" id="KW-0234">DNA repair</keyword>
<dbReference type="SUPFAM" id="SSF56219">
    <property type="entry name" value="DNase I-like"/>
    <property type="match status" value="1"/>
</dbReference>
<keyword evidence="4" id="KW-0479">Metal-binding</keyword>
<gene>
    <name evidence="10" type="ORF">H7H73_20225</name>
    <name evidence="11" type="ORF">MJO55_04820</name>
</gene>
<dbReference type="GO" id="GO:0004519">
    <property type="term" value="F:endonuclease activity"/>
    <property type="evidence" value="ECO:0007669"/>
    <property type="project" value="UniProtKB-KW"/>
</dbReference>
<evidence type="ECO:0000256" key="7">
    <source>
        <dbReference type="ARBA" id="ARBA00022842"/>
    </source>
</evidence>
<evidence type="ECO:0000313" key="13">
    <source>
        <dbReference type="Proteomes" id="UP001140272"/>
    </source>
</evidence>
<dbReference type="EMBL" id="JACKRN010000684">
    <property type="protein sequence ID" value="MCV7072358.1"/>
    <property type="molecule type" value="Genomic_DNA"/>
</dbReference>
<evidence type="ECO:0000313" key="11">
    <source>
        <dbReference type="EMBL" id="ULP37761.1"/>
    </source>
</evidence>
<evidence type="ECO:0000256" key="2">
    <source>
        <dbReference type="ARBA" id="ARBA00001946"/>
    </source>
</evidence>
<dbReference type="InterPro" id="IPR036691">
    <property type="entry name" value="Endo/exonu/phosph_ase_sf"/>
</dbReference>